<evidence type="ECO:0000313" key="2">
    <source>
        <dbReference type="Proteomes" id="UP000176854"/>
    </source>
</evidence>
<reference evidence="1 2" key="1">
    <citation type="journal article" date="2016" name="Nat. Commun.">
        <title>Thousands of microbial genomes shed light on interconnected biogeochemical processes in an aquifer system.</title>
        <authorList>
            <person name="Anantharaman K."/>
            <person name="Brown C.T."/>
            <person name="Hug L.A."/>
            <person name="Sharon I."/>
            <person name="Castelle C.J."/>
            <person name="Probst A.J."/>
            <person name="Thomas B.C."/>
            <person name="Singh A."/>
            <person name="Wilkins M.J."/>
            <person name="Karaoz U."/>
            <person name="Brodie E.L."/>
            <person name="Williams K.H."/>
            <person name="Hubbard S.S."/>
            <person name="Banfield J.F."/>
        </authorList>
    </citation>
    <scope>NUCLEOTIDE SEQUENCE [LARGE SCALE GENOMIC DNA]</scope>
</reference>
<accession>A0A1F5Z883</accession>
<name>A0A1F5Z883_9BACT</name>
<protein>
    <submittedName>
        <fullName evidence="1">Uncharacterized protein</fullName>
    </submittedName>
</protein>
<sequence>MTFWKFNREGGVMSFWWSDYDHSEIDRLRRGSKKFDEDRLTSLMRTESRYIKDGFPAGKTIRVNPTVLWDVDFYVEILYLKLNVTDNPDAIYWVLTFRFHEDPAASRKVDFHTDEIFQIKLVYEINHPHKEPGTYPFLLDEEIFSRHNWQGGAYKIDRRWSVPIDLSLEEHQWPDGRLCLHSHSSTETGWDPASSTGATFMLWSIQWIRAMLRYKTTGNFPSTA</sequence>
<dbReference type="Proteomes" id="UP000176854">
    <property type="component" value="Unassembled WGS sequence"/>
</dbReference>
<dbReference type="STRING" id="1798373.A2154_02330"/>
<proteinExistence type="predicted"/>
<dbReference type="AlphaFoldDB" id="A0A1F5Z883"/>
<evidence type="ECO:0000313" key="1">
    <source>
        <dbReference type="EMBL" id="OGG08631.1"/>
    </source>
</evidence>
<dbReference type="EMBL" id="MFJC01000058">
    <property type="protein sequence ID" value="OGG08631.1"/>
    <property type="molecule type" value="Genomic_DNA"/>
</dbReference>
<comment type="caution">
    <text evidence="1">The sequence shown here is derived from an EMBL/GenBank/DDBJ whole genome shotgun (WGS) entry which is preliminary data.</text>
</comment>
<organism evidence="1 2">
    <name type="scientific">Candidatus Gottesmanbacteria bacterium RBG_16_43_7</name>
    <dbReference type="NCBI Taxonomy" id="1798373"/>
    <lineage>
        <taxon>Bacteria</taxon>
        <taxon>Candidatus Gottesmaniibacteriota</taxon>
    </lineage>
</organism>
<gene>
    <name evidence="1" type="ORF">A2154_02330</name>
</gene>